<dbReference type="EMBL" id="CM010716">
    <property type="protein sequence ID" value="RZC50015.1"/>
    <property type="molecule type" value="Genomic_DNA"/>
</dbReference>
<sequence>MDHPKGSFIRNEGNDGSILSFFSAMGWKLEKTADYFGFHKAPMMGLQNPKLREYDPMSALLVLVANGKRVRIFCAKALRRVEKGNSTRLCCYKSNETGVTNLLAWHRWLTNALAQKIRTHGKHMY</sequence>
<organism evidence="1 2">
    <name type="scientific">Papaver somniferum</name>
    <name type="common">Opium poppy</name>
    <dbReference type="NCBI Taxonomy" id="3469"/>
    <lineage>
        <taxon>Eukaryota</taxon>
        <taxon>Viridiplantae</taxon>
        <taxon>Streptophyta</taxon>
        <taxon>Embryophyta</taxon>
        <taxon>Tracheophyta</taxon>
        <taxon>Spermatophyta</taxon>
        <taxon>Magnoliopsida</taxon>
        <taxon>Ranunculales</taxon>
        <taxon>Papaveraceae</taxon>
        <taxon>Papaveroideae</taxon>
        <taxon>Papaver</taxon>
    </lineage>
</organism>
<gene>
    <name evidence="1" type="ORF">C5167_018436</name>
</gene>
<evidence type="ECO:0000313" key="1">
    <source>
        <dbReference type="EMBL" id="RZC50015.1"/>
    </source>
</evidence>
<dbReference type="Gramene" id="RZC50015">
    <property type="protein sequence ID" value="RZC50015"/>
    <property type="gene ID" value="C5167_018436"/>
</dbReference>
<evidence type="ECO:0000313" key="2">
    <source>
        <dbReference type="Proteomes" id="UP000316621"/>
    </source>
</evidence>
<dbReference type="Proteomes" id="UP000316621">
    <property type="component" value="Chromosome 2"/>
</dbReference>
<proteinExistence type="predicted"/>
<accession>A0A4Y7IRC5</accession>
<dbReference type="AlphaFoldDB" id="A0A4Y7IRC5"/>
<name>A0A4Y7IRC5_PAPSO</name>
<keyword evidence="2" id="KW-1185">Reference proteome</keyword>
<reference evidence="1 2" key="1">
    <citation type="journal article" date="2018" name="Science">
        <title>The opium poppy genome and morphinan production.</title>
        <authorList>
            <person name="Guo L."/>
            <person name="Winzer T."/>
            <person name="Yang X."/>
            <person name="Li Y."/>
            <person name="Ning Z."/>
            <person name="He Z."/>
            <person name="Teodor R."/>
            <person name="Lu Y."/>
            <person name="Bowser T.A."/>
            <person name="Graham I.A."/>
            <person name="Ye K."/>
        </authorList>
    </citation>
    <scope>NUCLEOTIDE SEQUENCE [LARGE SCALE GENOMIC DNA]</scope>
    <source>
        <strain evidence="2">cv. HN1</strain>
        <tissue evidence="1">Leaves</tissue>
    </source>
</reference>
<protein>
    <submittedName>
        <fullName evidence="1">Uncharacterized protein</fullName>
    </submittedName>
</protein>